<dbReference type="SUPFAM" id="SSF51445">
    <property type="entry name" value="(Trans)glycosidases"/>
    <property type="match status" value="1"/>
</dbReference>
<accession>A7SU89</accession>
<dbReference type="InParanoid" id="A7SU89"/>
<dbReference type="PROSITE" id="PS00455">
    <property type="entry name" value="AMP_BINDING"/>
    <property type="match status" value="1"/>
</dbReference>
<organism evidence="8 9">
    <name type="scientific">Nematostella vectensis</name>
    <name type="common">Starlet sea anemone</name>
    <dbReference type="NCBI Taxonomy" id="45351"/>
    <lineage>
        <taxon>Eukaryota</taxon>
        <taxon>Metazoa</taxon>
        <taxon>Cnidaria</taxon>
        <taxon>Anthozoa</taxon>
        <taxon>Hexacorallia</taxon>
        <taxon>Actiniaria</taxon>
        <taxon>Edwardsiidae</taxon>
        <taxon>Nematostella</taxon>
    </lineage>
</organism>
<dbReference type="STRING" id="45351.A7SU89"/>
<evidence type="ECO:0000256" key="1">
    <source>
        <dbReference type="ARBA" id="ARBA00001231"/>
    </source>
</evidence>
<evidence type="ECO:0000259" key="7">
    <source>
        <dbReference type="Pfam" id="PF00728"/>
    </source>
</evidence>
<dbReference type="InterPro" id="IPR015883">
    <property type="entry name" value="Glyco_hydro_20_cat"/>
</dbReference>
<dbReference type="InterPro" id="IPR020845">
    <property type="entry name" value="AMP-binding_CS"/>
</dbReference>
<dbReference type="AlphaFoldDB" id="A7SU89"/>
<dbReference type="EC" id="3.2.1.52" evidence="3"/>
<name>A7SU89_NEMVE</name>
<gene>
    <name evidence="8" type="ORF">NEMVEDRAFT_v1g217587</name>
</gene>
<dbReference type="Pfam" id="PF00728">
    <property type="entry name" value="Glyco_hydro_20"/>
    <property type="match status" value="1"/>
</dbReference>
<dbReference type="EMBL" id="DS469809">
    <property type="protein sequence ID" value="EDO32721.1"/>
    <property type="molecule type" value="Genomic_DNA"/>
</dbReference>
<dbReference type="SUPFAM" id="SSF56801">
    <property type="entry name" value="Acetyl-CoA synthetase-like"/>
    <property type="match status" value="1"/>
</dbReference>
<reference evidence="8 9" key="1">
    <citation type="journal article" date="2007" name="Science">
        <title>Sea anemone genome reveals ancestral eumetazoan gene repertoire and genomic organization.</title>
        <authorList>
            <person name="Putnam N.H."/>
            <person name="Srivastava M."/>
            <person name="Hellsten U."/>
            <person name="Dirks B."/>
            <person name="Chapman J."/>
            <person name="Salamov A."/>
            <person name="Terry A."/>
            <person name="Shapiro H."/>
            <person name="Lindquist E."/>
            <person name="Kapitonov V.V."/>
            <person name="Jurka J."/>
            <person name="Genikhovich G."/>
            <person name="Grigoriev I.V."/>
            <person name="Lucas S.M."/>
            <person name="Steele R.E."/>
            <person name="Finnerty J.R."/>
            <person name="Technau U."/>
            <person name="Martindale M.Q."/>
            <person name="Rokhsar D.S."/>
        </authorList>
    </citation>
    <scope>NUCLEOTIDE SEQUENCE [LARGE SCALE GENOMIC DNA]</scope>
    <source>
        <strain evidence="9">CH2 X CH6</strain>
    </source>
</reference>
<dbReference type="GO" id="GO:0004563">
    <property type="term" value="F:beta-N-acetylhexosaminidase activity"/>
    <property type="evidence" value="ECO:0007669"/>
    <property type="project" value="UniProtKB-EC"/>
</dbReference>
<sequence>MEHKTLFQLLDRHTAECPNKEALVYRDEKGNRKSLTFKEYKDQSQAIAARLLELGVVRGDMVLVMLPSEFEFAIVEIALGRIGAIFVAVEFDAPEAVTILQDQIHCIFYSHESKEMQEVVSAIVDRDHFKAAVYVGPHTTPPNKPKVYSYSDLLEASEPYDLAVLSQVEAEVQFDDPFLIIHTSGSTGKPKPALYTHQGFVNGVKIISLVFKATRESIVFSDAPLDWISGVGFMLGLVPFCGATLVMFPPNLAVHGHVTGSILHIVEEEKCTHSFFLSYFFVDMTLYSEISNVDLSRLRFCLTGGQLMDKNLMKKVFDIVPDLCILFSYGATEAFLVARQPLTKDNIDSVNYAALELNPGLEIKVVDSNENVVPVGTPGELYVRGLSLMHSANALKIEGADYRDCFTDTKWYRTNDRCLLTPDGKLKMSKRTVFNNLWLQDPLFPWVAQAQESTKARCKMCSVTFELGNMGKQALISHAKGKKHLRRVAPSTQQVSLNSFVTVQKQESEQNSSAAERTMTVPPPPVDLSQVASSSDSSKGTIKNSLGPIDPTIDSNYDFLKAFFGEVAKRFPDQYIHLGGDEVGFGCWQSNPNITAWMEKMRFGTNYSKLEEYYETKGTRTPCCKNESVRSWRENIHFKIYGQRHSKFRPHVCPIDLRKLGFSLGPDGVSKKGNTSAEPTIVFHHFDALNKRIPRGYPRGTQPFSFCLHFRNLHAVSWNPTSST</sequence>
<proteinExistence type="inferred from homology"/>
<feature type="compositionally biased region" description="Polar residues" evidence="5">
    <location>
        <begin position="506"/>
        <end position="515"/>
    </location>
</feature>
<dbReference type="eggNOG" id="KOG1177">
    <property type="taxonomic scope" value="Eukaryota"/>
</dbReference>
<evidence type="ECO:0000256" key="5">
    <source>
        <dbReference type="SAM" id="MobiDB-lite"/>
    </source>
</evidence>
<dbReference type="PANTHER" id="PTHR42814:SF3">
    <property type="entry name" value="BETA-N-ACETYLHEXOSAMINIDASE"/>
    <property type="match status" value="1"/>
</dbReference>
<evidence type="ECO:0000313" key="9">
    <source>
        <dbReference type="Proteomes" id="UP000001593"/>
    </source>
</evidence>
<comment type="similarity">
    <text evidence="2">Belongs to the glycosyl hydrolase 20 family.</text>
</comment>
<keyword evidence="9" id="KW-1185">Reference proteome</keyword>
<protein>
    <recommendedName>
        <fullName evidence="3">beta-N-acetylhexosaminidase</fullName>
        <ecNumber evidence="3">3.2.1.52</ecNumber>
    </recommendedName>
</protein>
<dbReference type="PhylomeDB" id="A7SU89"/>
<feature type="domain" description="AMP-dependent synthetase/ligase" evidence="6">
    <location>
        <begin position="11"/>
        <end position="389"/>
    </location>
</feature>
<evidence type="ECO:0000256" key="2">
    <source>
        <dbReference type="ARBA" id="ARBA00006285"/>
    </source>
</evidence>
<dbReference type="HOGENOM" id="CLU_382330_0_0_1"/>
<dbReference type="eggNOG" id="KOG2499">
    <property type="taxonomic scope" value="Eukaryota"/>
</dbReference>
<dbReference type="InterPro" id="IPR017853">
    <property type="entry name" value="GH"/>
</dbReference>
<dbReference type="InterPro" id="IPR000873">
    <property type="entry name" value="AMP-dep_synth/lig_dom"/>
</dbReference>
<dbReference type="InterPro" id="IPR042099">
    <property type="entry name" value="ANL_N_sf"/>
</dbReference>
<keyword evidence="4" id="KW-0378">Hydrolase</keyword>
<dbReference type="Proteomes" id="UP000001593">
    <property type="component" value="Unassembled WGS sequence"/>
</dbReference>
<evidence type="ECO:0000259" key="6">
    <source>
        <dbReference type="Pfam" id="PF00501"/>
    </source>
</evidence>
<comment type="catalytic activity">
    <reaction evidence="1">
        <text>Hydrolysis of terminal non-reducing N-acetyl-D-hexosamine residues in N-acetyl-beta-D-hexosaminides.</text>
        <dbReference type="EC" id="3.2.1.52"/>
    </reaction>
</comment>
<dbReference type="Pfam" id="PF00501">
    <property type="entry name" value="AMP-binding"/>
    <property type="match status" value="1"/>
</dbReference>
<feature type="region of interest" description="Disordered" evidence="5">
    <location>
        <begin position="506"/>
        <end position="546"/>
    </location>
</feature>
<dbReference type="Gene3D" id="3.40.50.12780">
    <property type="entry name" value="N-terminal domain of ligase-like"/>
    <property type="match status" value="1"/>
</dbReference>
<evidence type="ECO:0000256" key="4">
    <source>
        <dbReference type="ARBA" id="ARBA00022801"/>
    </source>
</evidence>
<dbReference type="GO" id="GO:0005975">
    <property type="term" value="P:carbohydrate metabolic process"/>
    <property type="evidence" value="ECO:0007669"/>
    <property type="project" value="InterPro"/>
</dbReference>
<dbReference type="Gene3D" id="3.20.20.80">
    <property type="entry name" value="Glycosidases"/>
    <property type="match status" value="1"/>
</dbReference>
<feature type="domain" description="Glycoside hydrolase family 20 catalytic" evidence="7">
    <location>
        <begin position="537"/>
        <end position="637"/>
    </location>
</feature>
<evidence type="ECO:0000313" key="8">
    <source>
        <dbReference type="EMBL" id="EDO32721.1"/>
    </source>
</evidence>
<evidence type="ECO:0000256" key="3">
    <source>
        <dbReference type="ARBA" id="ARBA00012663"/>
    </source>
</evidence>
<dbReference type="PANTHER" id="PTHR42814">
    <property type="entry name" value="AMP-BINDING DOMAIN-CONTAINING PROTEIN"/>
    <property type="match status" value="1"/>
</dbReference>